<feature type="transmembrane region" description="Helical" evidence="3">
    <location>
        <begin position="73"/>
        <end position="91"/>
    </location>
</feature>
<feature type="region of interest" description="Disordered" evidence="2">
    <location>
        <begin position="31"/>
        <end position="51"/>
    </location>
</feature>
<keyword evidence="3" id="KW-1133">Transmembrane helix</keyword>
<evidence type="ECO:0000259" key="4">
    <source>
        <dbReference type="PROSITE" id="PS50850"/>
    </source>
</evidence>
<sequence>MSHARGKHNYAFKAEPTSVALSDSLRANHRESSLERETVPKSDSNETVVTGGVLQENMAGETVGGGRDKSTRWLFVPLCFLLYMLVYGIIYSMGIYYDSLRSHFDSSNLEISWLTSVLISSSETAGPLVSACIHKIGCRRAAMLGALLAAVSIFVSTFSPNLPTLIVTFGFLGGCGLCFIAVPAVVQVGRYFHRRRALVTGLVCSGGGIGSLFFPPMLNYFLLTYGWKGSLWILAGIVLNGVCFGYACRVVTLKMTPIKPQSRPQNELLGPCFSQEASENHTRQQRPKDDSDEEENVDVYKRRFKEPGLMCASDGAGIQKTGCEEHVFTVTKAFPVQGLRQGHDLELVNADSDGLSSPGVNSEIGMDLRLTWKTQKKQRAGRKCNVFRIWIPSTFVPPLAHTLGIDSTNAALLVSIMGIANIISRVVIGFVCEQPWADLFIINGLVAVVAGVATSVVPFLKTYTLLAVYCGVFGFCTGTLITVRSPICVEMLGVHKLTQAFGWVSFAHGLGSLIGAPLTGFLADATGDYSVSFHVMGGVVSLAGVVSLPLRRILRWEKHRR</sequence>
<evidence type="ECO:0000313" key="6">
    <source>
        <dbReference type="Proteomes" id="UP001519460"/>
    </source>
</evidence>
<feature type="compositionally biased region" description="Basic and acidic residues" evidence="2">
    <location>
        <begin position="278"/>
        <end position="289"/>
    </location>
</feature>
<dbReference type="InterPro" id="IPR011701">
    <property type="entry name" value="MFS"/>
</dbReference>
<feature type="compositionally biased region" description="Basic and acidic residues" evidence="2">
    <location>
        <begin position="31"/>
        <end position="44"/>
    </location>
</feature>
<keyword evidence="3" id="KW-0472">Membrane</keyword>
<dbReference type="InterPro" id="IPR020846">
    <property type="entry name" value="MFS_dom"/>
</dbReference>
<dbReference type="PROSITE" id="PS50850">
    <property type="entry name" value="MFS"/>
    <property type="match status" value="1"/>
</dbReference>
<feature type="transmembrane region" description="Helical" evidence="3">
    <location>
        <begin position="198"/>
        <end position="218"/>
    </location>
</feature>
<dbReference type="Proteomes" id="UP001519460">
    <property type="component" value="Unassembled WGS sequence"/>
</dbReference>
<feature type="transmembrane region" description="Helical" evidence="3">
    <location>
        <begin position="165"/>
        <end position="186"/>
    </location>
</feature>
<keyword evidence="3" id="KW-0812">Transmembrane</keyword>
<feature type="transmembrane region" description="Helical" evidence="3">
    <location>
        <begin position="111"/>
        <end position="129"/>
    </location>
</feature>
<dbReference type="EMBL" id="JACVVK020000168">
    <property type="protein sequence ID" value="KAK7487224.1"/>
    <property type="molecule type" value="Genomic_DNA"/>
</dbReference>
<accession>A0ABD0KJF4</accession>
<dbReference type="SUPFAM" id="SSF103473">
    <property type="entry name" value="MFS general substrate transporter"/>
    <property type="match status" value="1"/>
</dbReference>
<feature type="region of interest" description="Disordered" evidence="2">
    <location>
        <begin position="276"/>
        <end position="296"/>
    </location>
</feature>
<feature type="transmembrane region" description="Helical" evidence="3">
    <location>
        <begin position="410"/>
        <end position="432"/>
    </location>
</feature>
<organism evidence="5 6">
    <name type="scientific">Batillaria attramentaria</name>
    <dbReference type="NCBI Taxonomy" id="370345"/>
    <lineage>
        <taxon>Eukaryota</taxon>
        <taxon>Metazoa</taxon>
        <taxon>Spiralia</taxon>
        <taxon>Lophotrochozoa</taxon>
        <taxon>Mollusca</taxon>
        <taxon>Gastropoda</taxon>
        <taxon>Caenogastropoda</taxon>
        <taxon>Sorbeoconcha</taxon>
        <taxon>Cerithioidea</taxon>
        <taxon>Batillariidae</taxon>
        <taxon>Batillaria</taxon>
    </lineage>
</organism>
<dbReference type="CDD" id="cd17352">
    <property type="entry name" value="MFS_MCT_SLC16"/>
    <property type="match status" value="1"/>
</dbReference>
<dbReference type="AlphaFoldDB" id="A0ABD0KJF4"/>
<feature type="domain" description="Major facilitator superfamily (MFS) profile" evidence="4">
    <location>
        <begin position="72"/>
        <end position="555"/>
    </location>
</feature>
<reference evidence="5 6" key="1">
    <citation type="journal article" date="2023" name="Sci. Data">
        <title>Genome assembly of the Korean intertidal mud-creeper Batillaria attramentaria.</title>
        <authorList>
            <person name="Patra A.K."/>
            <person name="Ho P.T."/>
            <person name="Jun S."/>
            <person name="Lee S.J."/>
            <person name="Kim Y."/>
            <person name="Won Y.J."/>
        </authorList>
    </citation>
    <scope>NUCLEOTIDE SEQUENCE [LARGE SCALE GENOMIC DNA]</scope>
    <source>
        <strain evidence="5">Wonlab-2016</strain>
    </source>
</reference>
<evidence type="ECO:0000256" key="1">
    <source>
        <dbReference type="ARBA" id="ARBA00004141"/>
    </source>
</evidence>
<dbReference type="GO" id="GO:0016020">
    <property type="term" value="C:membrane"/>
    <property type="evidence" value="ECO:0007669"/>
    <property type="project" value="UniProtKB-SubCell"/>
</dbReference>
<feature type="transmembrane region" description="Helical" evidence="3">
    <location>
        <begin position="529"/>
        <end position="550"/>
    </location>
</feature>
<evidence type="ECO:0000256" key="3">
    <source>
        <dbReference type="SAM" id="Phobius"/>
    </source>
</evidence>
<dbReference type="InterPro" id="IPR036259">
    <property type="entry name" value="MFS_trans_sf"/>
</dbReference>
<evidence type="ECO:0000313" key="5">
    <source>
        <dbReference type="EMBL" id="KAK7487224.1"/>
    </source>
</evidence>
<comment type="caution">
    <text evidence="5">The sequence shown here is derived from an EMBL/GenBank/DDBJ whole genome shotgun (WGS) entry which is preliminary data.</text>
</comment>
<comment type="subcellular location">
    <subcellularLocation>
        <location evidence="1">Membrane</location>
        <topology evidence="1">Multi-pass membrane protein</topology>
    </subcellularLocation>
</comment>
<feature type="transmembrane region" description="Helical" evidence="3">
    <location>
        <begin position="439"/>
        <end position="460"/>
    </location>
</feature>
<dbReference type="PANTHER" id="PTHR11360">
    <property type="entry name" value="MONOCARBOXYLATE TRANSPORTER"/>
    <property type="match status" value="1"/>
</dbReference>
<dbReference type="Gene3D" id="1.20.1250.20">
    <property type="entry name" value="MFS general substrate transporter like domains"/>
    <property type="match status" value="2"/>
</dbReference>
<proteinExistence type="predicted"/>
<evidence type="ECO:0000256" key="2">
    <source>
        <dbReference type="SAM" id="MobiDB-lite"/>
    </source>
</evidence>
<dbReference type="Pfam" id="PF07690">
    <property type="entry name" value="MFS_1"/>
    <property type="match status" value="2"/>
</dbReference>
<dbReference type="PANTHER" id="PTHR11360:SF284">
    <property type="entry name" value="EG:103B4.3 PROTEIN-RELATED"/>
    <property type="match status" value="1"/>
</dbReference>
<protein>
    <recommendedName>
        <fullName evidence="4">Major facilitator superfamily (MFS) profile domain-containing protein</fullName>
    </recommendedName>
</protein>
<feature type="transmembrane region" description="Helical" evidence="3">
    <location>
        <begin position="230"/>
        <end position="253"/>
    </location>
</feature>
<feature type="transmembrane region" description="Helical" evidence="3">
    <location>
        <begin position="501"/>
        <end position="523"/>
    </location>
</feature>
<gene>
    <name evidence="5" type="ORF">BaRGS_00021576</name>
</gene>
<keyword evidence="6" id="KW-1185">Reference proteome</keyword>
<feature type="transmembrane region" description="Helical" evidence="3">
    <location>
        <begin position="386"/>
        <end position="404"/>
    </location>
</feature>
<name>A0ABD0KJF4_9CAEN</name>
<feature type="transmembrane region" description="Helical" evidence="3">
    <location>
        <begin position="466"/>
        <end position="489"/>
    </location>
</feature>
<feature type="transmembrane region" description="Helical" evidence="3">
    <location>
        <begin position="141"/>
        <end position="159"/>
    </location>
</feature>
<dbReference type="InterPro" id="IPR050327">
    <property type="entry name" value="Proton-linked_MCT"/>
</dbReference>